<dbReference type="Gene3D" id="3.30.60.90">
    <property type="match status" value="1"/>
</dbReference>
<dbReference type="InterPro" id="IPR052260">
    <property type="entry name" value="Autophagy_Rcpt_SigReg"/>
</dbReference>
<evidence type="ECO:0000313" key="8">
    <source>
        <dbReference type="Proteomes" id="UP000076532"/>
    </source>
</evidence>
<dbReference type="GO" id="GO:0007032">
    <property type="term" value="P:endosome organization"/>
    <property type="evidence" value="ECO:0007669"/>
    <property type="project" value="TreeGrafter"/>
</dbReference>
<dbReference type="GO" id="GO:0044753">
    <property type="term" value="C:amphisome"/>
    <property type="evidence" value="ECO:0007669"/>
    <property type="project" value="TreeGrafter"/>
</dbReference>
<dbReference type="Proteomes" id="UP000076532">
    <property type="component" value="Unassembled WGS sequence"/>
</dbReference>
<dbReference type="SUPFAM" id="SSF57850">
    <property type="entry name" value="RING/U-box"/>
    <property type="match status" value="1"/>
</dbReference>
<feature type="domain" description="ZZ-type" evidence="6">
    <location>
        <begin position="105"/>
        <end position="156"/>
    </location>
</feature>
<dbReference type="GO" id="GO:0000423">
    <property type="term" value="P:mitophagy"/>
    <property type="evidence" value="ECO:0007669"/>
    <property type="project" value="TreeGrafter"/>
</dbReference>
<dbReference type="PROSITE" id="PS50135">
    <property type="entry name" value="ZF_ZZ_2"/>
    <property type="match status" value="1"/>
</dbReference>
<keyword evidence="1" id="KW-0479">Metal-binding</keyword>
<sequence>MRDVRPAVNGVETKEIEKTEEPEKIKLSEEVPDAEKEEEKAGGGEVKAADTEELAGKPQAESEKPDGDAEAAGEEVETDAEAVVEEPEETGPTGPKHPAVCDECRALKTDDKEEQDLIVGVRWKCMVCEWYDLCDRCHSAGVHDEHEMLKIEHPDDALDIEQPDKYTDDMDSVLLGLRVYSKCPVSISGQLANGFSVGFRKNP</sequence>
<reference evidence="7 8" key="1">
    <citation type="journal article" date="2016" name="Mol. Biol. Evol.">
        <title>Comparative Genomics of Early-Diverging Mushroom-Forming Fungi Provides Insights into the Origins of Lignocellulose Decay Capabilities.</title>
        <authorList>
            <person name="Nagy L.G."/>
            <person name="Riley R."/>
            <person name="Tritt A."/>
            <person name="Adam C."/>
            <person name="Daum C."/>
            <person name="Floudas D."/>
            <person name="Sun H."/>
            <person name="Yadav J.S."/>
            <person name="Pangilinan J."/>
            <person name="Larsson K.H."/>
            <person name="Matsuura K."/>
            <person name="Barry K."/>
            <person name="Labutti K."/>
            <person name="Kuo R."/>
            <person name="Ohm R.A."/>
            <person name="Bhattacharya S.S."/>
            <person name="Shirouzu T."/>
            <person name="Yoshinaga Y."/>
            <person name="Martin F.M."/>
            <person name="Grigoriev I.V."/>
            <person name="Hibbett D.S."/>
        </authorList>
    </citation>
    <scope>NUCLEOTIDE SEQUENCE [LARGE SCALE GENOMIC DNA]</scope>
    <source>
        <strain evidence="7 8">CBS 109695</strain>
    </source>
</reference>
<accession>A0A166RHF1</accession>
<dbReference type="PANTHER" id="PTHR15090">
    <property type="entry name" value="SEQUESTOSOME 1-RELATED"/>
    <property type="match status" value="1"/>
</dbReference>
<dbReference type="GO" id="GO:0035973">
    <property type="term" value="P:aggrephagy"/>
    <property type="evidence" value="ECO:0007669"/>
    <property type="project" value="TreeGrafter"/>
</dbReference>
<keyword evidence="2 4" id="KW-0863">Zinc-finger</keyword>
<evidence type="ECO:0000256" key="4">
    <source>
        <dbReference type="PROSITE-ProRule" id="PRU00228"/>
    </source>
</evidence>
<dbReference type="SMART" id="SM00291">
    <property type="entry name" value="ZnF_ZZ"/>
    <property type="match status" value="1"/>
</dbReference>
<dbReference type="OrthoDB" id="661148at2759"/>
<evidence type="ECO:0000256" key="2">
    <source>
        <dbReference type="ARBA" id="ARBA00022771"/>
    </source>
</evidence>
<evidence type="ECO:0000256" key="1">
    <source>
        <dbReference type="ARBA" id="ARBA00022723"/>
    </source>
</evidence>
<feature type="region of interest" description="Disordered" evidence="5">
    <location>
        <begin position="1"/>
        <end position="97"/>
    </location>
</feature>
<proteinExistence type="predicted"/>
<dbReference type="GO" id="GO:0008270">
    <property type="term" value="F:zinc ion binding"/>
    <property type="evidence" value="ECO:0007669"/>
    <property type="project" value="UniProtKB-KW"/>
</dbReference>
<name>A0A166RHF1_9AGAM</name>
<dbReference type="PANTHER" id="PTHR15090:SF0">
    <property type="entry name" value="SEQUESTOSOME-1"/>
    <property type="match status" value="1"/>
</dbReference>
<dbReference type="GO" id="GO:0016235">
    <property type="term" value="C:aggresome"/>
    <property type="evidence" value="ECO:0007669"/>
    <property type="project" value="TreeGrafter"/>
</dbReference>
<dbReference type="InterPro" id="IPR043145">
    <property type="entry name" value="Znf_ZZ_sf"/>
</dbReference>
<dbReference type="CDD" id="cd02340">
    <property type="entry name" value="ZZ_NBR1_like"/>
    <property type="match status" value="1"/>
</dbReference>
<keyword evidence="8" id="KW-1185">Reference proteome</keyword>
<dbReference type="InterPro" id="IPR000433">
    <property type="entry name" value="Znf_ZZ"/>
</dbReference>
<feature type="compositionally biased region" description="Basic and acidic residues" evidence="5">
    <location>
        <begin position="12"/>
        <end position="50"/>
    </location>
</feature>
<protein>
    <recommendedName>
        <fullName evidence="6">ZZ-type domain-containing protein</fullName>
    </recommendedName>
</protein>
<dbReference type="GO" id="GO:0070530">
    <property type="term" value="F:K63-linked polyubiquitin modification-dependent protein binding"/>
    <property type="evidence" value="ECO:0007669"/>
    <property type="project" value="TreeGrafter"/>
</dbReference>
<evidence type="ECO:0000256" key="3">
    <source>
        <dbReference type="ARBA" id="ARBA00022833"/>
    </source>
</evidence>
<evidence type="ECO:0000259" key="6">
    <source>
        <dbReference type="PROSITE" id="PS50135"/>
    </source>
</evidence>
<dbReference type="AlphaFoldDB" id="A0A166RHF1"/>
<dbReference type="EMBL" id="KV417504">
    <property type="protein sequence ID" value="KZP28272.1"/>
    <property type="molecule type" value="Genomic_DNA"/>
</dbReference>
<feature type="compositionally biased region" description="Acidic residues" evidence="5">
    <location>
        <begin position="68"/>
        <end position="89"/>
    </location>
</feature>
<dbReference type="Pfam" id="PF00569">
    <property type="entry name" value="ZZ"/>
    <property type="match status" value="1"/>
</dbReference>
<gene>
    <name evidence="7" type="ORF">FIBSPDRAFT_267737</name>
</gene>
<evidence type="ECO:0000313" key="7">
    <source>
        <dbReference type="EMBL" id="KZP28272.1"/>
    </source>
</evidence>
<evidence type="ECO:0000256" key="5">
    <source>
        <dbReference type="SAM" id="MobiDB-lite"/>
    </source>
</evidence>
<dbReference type="GO" id="GO:0005080">
    <property type="term" value="F:protein kinase C binding"/>
    <property type="evidence" value="ECO:0007669"/>
    <property type="project" value="TreeGrafter"/>
</dbReference>
<organism evidence="7 8">
    <name type="scientific">Athelia psychrophila</name>
    <dbReference type="NCBI Taxonomy" id="1759441"/>
    <lineage>
        <taxon>Eukaryota</taxon>
        <taxon>Fungi</taxon>
        <taxon>Dikarya</taxon>
        <taxon>Basidiomycota</taxon>
        <taxon>Agaricomycotina</taxon>
        <taxon>Agaricomycetes</taxon>
        <taxon>Agaricomycetidae</taxon>
        <taxon>Atheliales</taxon>
        <taxon>Atheliaceae</taxon>
        <taxon>Athelia</taxon>
    </lineage>
</organism>
<keyword evidence="3" id="KW-0862">Zinc</keyword>
<dbReference type="STRING" id="436010.A0A166RHF1"/>